<evidence type="ECO:0000313" key="4">
    <source>
        <dbReference type="Proteomes" id="UP000054196"/>
    </source>
</evidence>
<evidence type="ECO:0000256" key="2">
    <source>
        <dbReference type="SAM" id="MobiDB-lite"/>
    </source>
</evidence>
<keyword evidence="4" id="KW-1185">Reference proteome</keyword>
<sequence>MNALSASFSAMAEQLQAASKTFVSATPGASAGPSLDPSAVLAALNELSSRIDKVERAQTMLNEDFDDLRSQMDRLSTTSDSRVQSSAASEIQEEHTPKPSEKRTPGIAEEDMEAVMGRVTTQLETRIAELIENFRLDQSRLYARLHNATCTQQKMQIKPLPMKNGKTPANFPNTKGEFEHLTSCERYEYILKSYDQPIRGDTAAKRDACRVFLGLPPP</sequence>
<reference evidence="4" key="1">
    <citation type="journal article" date="2012" name="Science">
        <title>The Paleozoic origin of enzymatic lignin decomposition reconstructed from 31 fungal genomes.</title>
        <authorList>
            <person name="Floudas D."/>
            <person name="Binder M."/>
            <person name="Riley R."/>
            <person name="Barry K."/>
            <person name="Blanchette R.A."/>
            <person name="Henrissat B."/>
            <person name="Martinez A.T."/>
            <person name="Otillar R."/>
            <person name="Spatafora J.W."/>
            <person name="Yadav J.S."/>
            <person name="Aerts A."/>
            <person name="Benoit I."/>
            <person name="Boyd A."/>
            <person name="Carlson A."/>
            <person name="Copeland A."/>
            <person name="Coutinho P.M."/>
            <person name="de Vries R.P."/>
            <person name="Ferreira P."/>
            <person name="Findley K."/>
            <person name="Foster B."/>
            <person name="Gaskell J."/>
            <person name="Glotzer D."/>
            <person name="Gorecki P."/>
            <person name="Heitman J."/>
            <person name="Hesse C."/>
            <person name="Hori C."/>
            <person name="Igarashi K."/>
            <person name="Jurgens J.A."/>
            <person name="Kallen N."/>
            <person name="Kersten P."/>
            <person name="Kohler A."/>
            <person name="Kuees U."/>
            <person name="Kumar T.K.A."/>
            <person name="Kuo A."/>
            <person name="LaButti K."/>
            <person name="Larrondo L.F."/>
            <person name="Lindquist E."/>
            <person name="Ling A."/>
            <person name="Lombard V."/>
            <person name="Lucas S."/>
            <person name="Lundell T."/>
            <person name="Martin R."/>
            <person name="McLaughlin D.J."/>
            <person name="Morgenstern I."/>
            <person name="Morin E."/>
            <person name="Murat C."/>
            <person name="Nagy L.G."/>
            <person name="Nolan M."/>
            <person name="Ohm R.A."/>
            <person name="Patyshakuliyeva A."/>
            <person name="Rokas A."/>
            <person name="Ruiz-Duenas F.J."/>
            <person name="Sabat G."/>
            <person name="Salamov A."/>
            <person name="Samejima M."/>
            <person name="Schmutz J."/>
            <person name="Slot J.C."/>
            <person name="St John F."/>
            <person name="Stenlid J."/>
            <person name="Sun H."/>
            <person name="Sun S."/>
            <person name="Syed K."/>
            <person name="Tsang A."/>
            <person name="Wiebenga A."/>
            <person name="Young D."/>
            <person name="Pisabarro A."/>
            <person name="Eastwood D.C."/>
            <person name="Martin F."/>
            <person name="Cullen D."/>
            <person name="Grigoriev I.V."/>
            <person name="Hibbett D.S."/>
        </authorList>
    </citation>
    <scope>NUCLEOTIDE SEQUENCE [LARGE SCALE GENOMIC DNA]</scope>
    <source>
        <strain evidence="4">HHB-11173 SS5</strain>
    </source>
</reference>
<dbReference type="KEGG" id="psq:PUNSTDRAFT_107380"/>
<feature type="coiled-coil region" evidence="1">
    <location>
        <begin position="44"/>
        <end position="71"/>
    </location>
</feature>
<dbReference type="Proteomes" id="UP000054196">
    <property type="component" value="Unassembled WGS sequence"/>
</dbReference>
<feature type="region of interest" description="Disordered" evidence="2">
    <location>
        <begin position="74"/>
        <end position="109"/>
    </location>
</feature>
<name>R7S3X2_PUNST</name>
<evidence type="ECO:0000256" key="1">
    <source>
        <dbReference type="SAM" id="Coils"/>
    </source>
</evidence>
<dbReference type="OMA" id="NQELMGA"/>
<dbReference type="GeneID" id="18876084"/>
<dbReference type="AlphaFoldDB" id="R7S3X2"/>
<dbReference type="EMBL" id="JH687551">
    <property type="protein sequence ID" value="EIN05085.1"/>
    <property type="molecule type" value="Genomic_DNA"/>
</dbReference>
<accession>R7S3X2</accession>
<organism evidence="3 4">
    <name type="scientific">Punctularia strigosozonata (strain HHB-11173)</name>
    <name type="common">White-rot fungus</name>
    <dbReference type="NCBI Taxonomy" id="741275"/>
    <lineage>
        <taxon>Eukaryota</taxon>
        <taxon>Fungi</taxon>
        <taxon>Dikarya</taxon>
        <taxon>Basidiomycota</taxon>
        <taxon>Agaricomycotina</taxon>
        <taxon>Agaricomycetes</taxon>
        <taxon>Corticiales</taxon>
        <taxon>Punctulariaceae</taxon>
        <taxon>Punctularia</taxon>
    </lineage>
</organism>
<protein>
    <submittedName>
        <fullName evidence="3">Uncharacterized protein</fullName>
    </submittedName>
</protein>
<evidence type="ECO:0000313" key="3">
    <source>
        <dbReference type="EMBL" id="EIN05085.1"/>
    </source>
</evidence>
<proteinExistence type="predicted"/>
<dbReference type="RefSeq" id="XP_007387488.1">
    <property type="nucleotide sequence ID" value="XM_007387426.1"/>
</dbReference>
<gene>
    <name evidence="3" type="ORF">PUNSTDRAFT_107380</name>
</gene>
<dbReference type="eggNOG" id="ENOG502SRJ4">
    <property type="taxonomic scope" value="Eukaryota"/>
</dbReference>
<dbReference type="HOGENOM" id="CLU_081036_0_0_1"/>
<feature type="compositionally biased region" description="Basic and acidic residues" evidence="2">
    <location>
        <begin position="92"/>
        <end position="104"/>
    </location>
</feature>
<feature type="compositionally biased region" description="Polar residues" evidence="2">
    <location>
        <begin position="74"/>
        <end position="89"/>
    </location>
</feature>
<keyword evidence="1" id="KW-0175">Coiled coil</keyword>
<dbReference type="OrthoDB" id="3259063at2759"/>